<evidence type="ECO:0000313" key="1">
    <source>
        <dbReference type="EMBL" id="KAF2895414.1"/>
    </source>
</evidence>
<sequence length="128" mass="14195">MEDYNNHVNSTNENPVLLILDNHKSTTISYFGPFKRAYSESAENLSISNPGKVLTAKRLQDYLRLFCTAVSNNGKAEEGFEAIGISPYNPKKFTKEDLASSLFTDEEFPQVTKAMASEVIVPEEGALV</sequence>
<dbReference type="AlphaFoldDB" id="A0A8K0CZS6"/>
<comment type="caution">
    <text evidence="1">The sequence shown here is derived from an EMBL/GenBank/DDBJ whole genome shotgun (WGS) entry which is preliminary data.</text>
</comment>
<keyword evidence="2" id="KW-1185">Reference proteome</keyword>
<accession>A0A8K0CZS6</accession>
<name>A0A8K0CZS6_IGNLU</name>
<proteinExistence type="predicted"/>
<dbReference type="EMBL" id="VTPC01005933">
    <property type="protein sequence ID" value="KAF2895414.1"/>
    <property type="molecule type" value="Genomic_DNA"/>
</dbReference>
<organism evidence="1 2">
    <name type="scientific">Ignelater luminosus</name>
    <name type="common">Cucubano</name>
    <name type="synonym">Pyrophorus luminosus</name>
    <dbReference type="NCBI Taxonomy" id="2038154"/>
    <lineage>
        <taxon>Eukaryota</taxon>
        <taxon>Metazoa</taxon>
        <taxon>Ecdysozoa</taxon>
        <taxon>Arthropoda</taxon>
        <taxon>Hexapoda</taxon>
        <taxon>Insecta</taxon>
        <taxon>Pterygota</taxon>
        <taxon>Neoptera</taxon>
        <taxon>Endopterygota</taxon>
        <taxon>Coleoptera</taxon>
        <taxon>Polyphaga</taxon>
        <taxon>Elateriformia</taxon>
        <taxon>Elateroidea</taxon>
        <taxon>Elateridae</taxon>
        <taxon>Agrypninae</taxon>
        <taxon>Pyrophorini</taxon>
        <taxon>Ignelater</taxon>
    </lineage>
</organism>
<reference evidence="1" key="1">
    <citation type="submission" date="2019-08" db="EMBL/GenBank/DDBJ databases">
        <title>The genome of the North American firefly Photinus pyralis.</title>
        <authorList>
            <consortium name="Photinus pyralis genome working group"/>
            <person name="Fallon T.R."/>
            <person name="Sander Lower S.E."/>
            <person name="Weng J.-K."/>
        </authorList>
    </citation>
    <scope>NUCLEOTIDE SEQUENCE</scope>
    <source>
        <strain evidence="1">TRF0915ILg1</strain>
        <tissue evidence="1">Whole body</tissue>
    </source>
</reference>
<gene>
    <name evidence="1" type="ORF">ILUMI_10760</name>
</gene>
<dbReference type="Proteomes" id="UP000801492">
    <property type="component" value="Unassembled WGS sequence"/>
</dbReference>
<evidence type="ECO:0000313" key="2">
    <source>
        <dbReference type="Proteomes" id="UP000801492"/>
    </source>
</evidence>
<protein>
    <submittedName>
        <fullName evidence="1">Uncharacterized protein</fullName>
    </submittedName>
</protein>